<evidence type="ECO:0000313" key="7">
    <source>
        <dbReference type="EMBL" id="TKS55879.1"/>
    </source>
</evidence>
<feature type="transmembrane region" description="Helical" evidence="6">
    <location>
        <begin position="165"/>
        <end position="183"/>
    </location>
</feature>
<keyword evidence="4 6" id="KW-1133">Transmembrane helix</keyword>
<comment type="caution">
    <text evidence="7">The sequence shown here is derived from an EMBL/GenBank/DDBJ whole genome shotgun (WGS) entry which is preliminary data.</text>
</comment>
<feature type="transmembrane region" description="Helical" evidence="6">
    <location>
        <begin position="95"/>
        <end position="119"/>
    </location>
</feature>
<sequence>MLAIFKKEFFGFFSSIIGVLVIVIFLVVTGLMLWVFDTPYNIYNAAYADLTLFFELAPWVFLFLIPGICMKSFSEEQRQGTLELLLTKPVSIRSLVFGKFFGALVLSVIAILPSLIYVFCIKSLAVSPENIDYGAMAASYFGLLLLIAVYTAIGIFSSTLSQNQLTAFLIGLVLCLTVYYAFYGISTSGILGSNAFLIEFLSLKYHYKAMMRGVIDSRDLMFFASIWIVFMSFTFWRLKSMKN</sequence>
<keyword evidence="5 6" id="KW-0472">Membrane</keyword>
<protein>
    <submittedName>
        <fullName evidence="7">Gliding motility-associated ABC transporter permease subunit GldF</fullName>
    </submittedName>
</protein>
<name>A0A4U5TP52_9FLAO</name>
<dbReference type="AlphaFoldDB" id="A0A4U5TP52"/>
<comment type="subcellular location">
    <subcellularLocation>
        <location evidence="1">Cell membrane</location>
        <topology evidence="1">Multi-pass membrane protein</topology>
    </subcellularLocation>
</comment>
<dbReference type="InterPro" id="IPR051449">
    <property type="entry name" value="ABC-2_transporter_component"/>
</dbReference>
<dbReference type="InterPro" id="IPR019860">
    <property type="entry name" value="Motility-assoc_ABC_perm_GldF"/>
</dbReference>
<keyword evidence="3 6" id="KW-0812">Transmembrane</keyword>
<dbReference type="Pfam" id="PF12679">
    <property type="entry name" value="ABC2_membrane_2"/>
    <property type="match status" value="1"/>
</dbReference>
<dbReference type="PANTHER" id="PTHR30294">
    <property type="entry name" value="MEMBRANE COMPONENT OF ABC TRANSPORTER YHHJ-RELATED"/>
    <property type="match status" value="1"/>
</dbReference>
<evidence type="ECO:0000256" key="2">
    <source>
        <dbReference type="ARBA" id="ARBA00022475"/>
    </source>
</evidence>
<dbReference type="EMBL" id="SWMU01000003">
    <property type="protein sequence ID" value="TKS55879.1"/>
    <property type="molecule type" value="Genomic_DNA"/>
</dbReference>
<keyword evidence="8" id="KW-1185">Reference proteome</keyword>
<gene>
    <name evidence="7" type="primary">gldF</name>
    <name evidence="7" type="ORF">FCN74_07550</name>
</gene>
<evidence type="ECO:0000256" key="1">
    <source>
        <dbReference type="ARBA" id="ARBA00004651"/>
    </source>
</evidence>
<dbReference type="NCBIfam" id="TIGR03518">
    <property type="entry name" value="ABC_perm_GldF"/>
    <property type="match status" value="1"/>
</dbReference>
<feature type="transmembrane region" description="Helical" evidence="6">
    <location>
        <begin position="131"/>
        <end position="153"/>
    </location>
</feature>
<evidence type="ECO:0000256" key="5">
    <source>
        <dbReference type="ARBA" id="ARBA00023136"/>
    </source>
</evidence>
<dbReference type="GO" id="GO:0140359">
    <property type="term" value="F:ABC-type transporter activity"/>
    <property type="evidence" value="ECO:0007669"/>
    <property type="project" value="InterPro"/>
</dbReference>
<evidence type="ECO:0000313" key="8">
    <source>
        <dbReference type="Proteomes" id="UP000306552"/>
    </source>
</evidence>
<reference evidence="7 8" key="1">
    <citation type="submission" date="2019-04" db="EMBL/GenBank/DDBJ databases">
        <title>Psychroflexus halotolerans sp. nov., isolated from a marine solar saltern.</title>
        <authorList>
            <person name="Feng X."/>
        </authorList>
    </citation>
    <scope>NUCLEOTIDE SEQUENCE [LARGE SCALE GENOMIC DNA]</scope>
    <source>
        <strain evidence="7 8">WDS2C27</strain>
    </source>
</reference>
<feature type="transmembrane region" description="Helical" evidence="6">
    <location>
        <begin position="219"/>
        <end position="238"/>
    </location>
</feature>
<feature type="transmembrane region" description="Helical" evidence="6">
    <location>
        <begin position="56"/>
        <end position="74"/>
    </location>
</feature>
<dbReference type="PANTHER" id="PTHR30294:SF29">
    <property type="entry name" value="MULTIDRUG ABC TRANSPORTER PERMEASE YBHS-RELATED"/>
    <property type="match status" value="1"/>
</dbReference>
<keyword evidence="2" id="KW-1003">Cell membrane</keyword>
<organism evidence="7 8">
    <name type="scientific">Mesohalobacter halotolerans</name>
    <dbReference type="NCBI Taxonomy" id="1883405"/>
    <lineage>
        <taxon>Bacteria</taxon>
        <taxon>Pseudomonadati</taxon>
        <taxon>Bacteroidota</taxon>
        <taxon>Flavobacteriia</taxon>
        <taxon>Flavobacteriales</taxon>
        <taxon>Flavobacteriaceae</taxon>
        <taxon>Mesohalobacter</taxon>
    </lineage>
</organism>
<accession>A0A4U5TP52</accession>
<dbReference type="OrthoDB" id="9794512at2"/>
<evidence type="ECO:0000256" key="3">
    <source>
        <dbReference type="ARBA" id="ARBA00022692"/>
    </source>
</evidence>
<evidence type="ECO:0000256" key="6">
    <source>
        <dbReference type="SAM" id="Phobius"/>
    </source>
</evidence>
<dbReference type="GO" id="GO:0005886">
    <property type="term" value="C:plasma membrane"/>
    <property type="evidence" value="ECO:0007669"/>
    <property type="project" value="UniProtKB-SubCell"/>
</dbReference>
<feature type="transmembrane region" description="Helical" evidence="6">
    <location>
        <begin position="12"/>
        <end position="36"/>
    </location>
</feature>
<dbReference type="RefSeq" id="WP_138931994.1">
    <property type="nucleotide sequence ID" value="NZ_SWMU01000003.1"/>
</dbReference>
<dbReference type="Proteomes" id="UP000306552">
    <property type="component" value="Unassembled WGS sequence"/>
</dbReference>
<evidence type="ECO:0000256" key="4">
    <source>
        <dbReference type="ARBA" id="ARBA00022989"/>
    </source>
</evidence>
<proteinExistence type="predicted"/>